<dbReference type="Gene3D" id="3.30.1330.80">
    <property type="entry name" value="Hypothetical protein, similar to alpha- acetolactate decarboxylase, domain 2"/>
    <property type="match status" value="2"/>
</dbReference>
<dbReference type="EC" id="4.1.1.5" evidence="4 9"/>
<evidence type="ECO:0000313" key="10">
    <source>
        <dbReference type="EMBL" id="KJY54476.1"/>
    </source>
</evidence>
<evidence type="ECO:0000313" key="11">
    <source>
        <dbReference type="Proteomes" id="UP000033533"/>
    </source>
</evidence>
<dbReference type="UniPathway" id="UPA00626">
    <property type="reaction ID" value="UER00678"/>
</dbReference>
<comment type="catalytic activity">
    <reaction evidence="1 9">
        <text>(2S)-2-acetolactate + H(+) = (R)-acetoin + CO2</text>
        <dbReference type="Rhea" id="RHEA:21580"/>
        <dbReference type="ChEBI" id="CHEBI:15378"/>
        <dbReference type="ChEBI" id="CHEBI:15686"/>
        <dbReference type="ChEBI" id="CHEBI:16526"/>
        <dbReference type="ChEBI" id="CHEBI:58476"/>
        <dbReference type="EC" id="4.1.1.5"/>
    </reaction>
</comment>
<dbReference type="AlphaFoldDB" id="A0A0F4LA86"/>
<dbReference type="Pfam" id="PF03306">
    <property type="entry name" value="AAL_decarboxy"/>
    <property type="match status" value="1"/>
</dbReference>
<comment type="similarity">
    <text evidence="3 9">Belongs to the alpha-acetolactate decarboxylase family.</text>
</comment>
<evidence type="ECO:0000256" key="5">
    <source>
        <dbReference type="ARBA" id="ARBA00020164"/>
    </source>
</evidence>
<sequence length="236" mass="26145">MTKNTLFQHGTMQMLVEGLLEGTLPLRELLKHGNIGIGTGDGVDGELVILDGVGYKIDVSGPAVKLPDDFKVTYADVSFADYHEFKEYQNVELTEMLKDVLTKNNARNQFFAILTKGVFQKIRTRSSKKSHKPYPSLGKIAENQVEFEAENISGTMITYYTPTVFQGVGVSGFHNHFLADNLSFGGHVLAATMKDVTVSVQPIENFELHLPIDNQEFLNANLSDTSKLDNVISKSE</sequence>
<dbReference type="PANTHER" id="PTHR35524:SF1">
    <property type="entry name" value="ALPHA-ACETOLACTATE DECARBOXYLASE"/>
    <property type="match status" value="1"/>
</dbReference>
<dbReference type="EMBL" id="JXBY01000025">
    <property type="protein sequence ID" value="KJY54476.1"/>
    <property type="molecule type" value="Genomic_DNA"/>
</dbReference>
<comment type="pathway">
    <text evidence="2 9">Polyol metabolism; (R,R)-butane-2,3-diol biosynthesis; (R,R)-butane-2,3-diol from pyruvate: step 2/3.</text>
</comment>
<dbReference type="GO" id="GO:0047605">
    <property type="term" value="F:acetolactate decarboxylase activity"/>
    <property type="evidence" value="ECO:0007669"/>
    <property type="project" value="UniProtKB-UniRule"/>
</dbReference>
<evidence type="ECO:0000256" key="4">
    <source>
        <dbReference type="ARBA" id="ARBA00013204"/>
    </source>
</evidence>
<dbReference type="CDD" id="cd17299">
    <property type="entry name" value="acetolactate_decarboxylase"/>
    <property type="match status" value="1"/>
</dbReference>
<evidence type="ECO:0000256" key="3">
    <source>
        <dbReference type="ARBA" id="ARBA00007106"/>
    </source>
</evidence>
<evidence type="ECO:0000256" key="9">
    <source>
        <dbReference type="PIRNR" id="PIRNR001332"/>
    </source>
</evidence>
<keyword evidence="7 9" id="KW-0005">Acetoin biosynthesis</keyword>
<dbReference type="PATRIC" id="fig|1218493.3.peg.1568"/>
<protein>
    <recommendedName>
        <fullName evidence="5 9">Alpha-acetolactate decarboxylase</fullName>
        <ecNumber evidence="4 9">4.1.1.5</ecNumber>
    </recommendedName>
</protein>
<keyword evidence="6 9" id="KW-0210">Decarboxylase</keyword>
<dbReference type="Proteomes" id="UP000033533">
    <property type="component" value="Unassembled WGS sequence"/>
</dbReference>
<proteinExistence type="inferred from homology"/>
<gene>
    <name evidence="10" type="ORF">JF76_14960</name>
</gene>
<dbReference type="RefSeq" id="WP_045928492.1">
    <property type="nucleotide sequence ID" value="NZ_JBHSZS010000026.1"/>
</dbReference>
<dbReference type="PIRSF" id="PIRSF001332">
    <property type="entry name" value="Acetolac_decarb"/>
    <property type="match status" value="1"/>
</dbReference>
<evidence type="ECO:0000256" key="6">
    <source>
        <dbReference type="ARBA" id="ARBA00022793"/>
    </source>
</evidence>
<organism evidence="10 11">
    <name type="scientific">Lactobacillus kullabergensis</name>
    <dbReference type="NCBI Taxonomy" id="1218493"/>
    <lineage>
        <taxon>Bacteria</taxon>
        <taxon>Bacillati</taxon>
        <taxon>Bacillota</taxon>
        <taxon>Bacilli</taxon>
        <taxon>Lactobacillales</taxon>
        <taxon>Lactobacillaceae</taxon>
        <taxon>Lactobacillus</taxon>
    </lineage>
</organism>
<evidence type="ECO:0000256" key="8">
    <source>
        <dbReference type="ARBA" id="ARBA00023239"/>
    </source>
</evidence>
<accession>A0A0F4LA86</accession>
<keyword evidence="8 9" id="KW-0456">Lyase</keyword>
<dbReference type="SUPFAM" id="SSF117856">
    <property type="entry name" value="AF0104/ALDC/Ptd012-like"/>
    <property type="match status" value="1"/>
</dbReference>
<evidence type="ECO:0000256" key="7">
    <source>
        <dbReference type="ARBA" id="ARBA00023061"/>
    </source>
</evidence>
<reference evidence="10 11" key="1">
    <citation type="submission" date="2014-12" db="EMBL/GenBank/DDBJ databases">
        <title>Comparative genomics of the lactic acid bacteria isolated from the honey bee gut.</title>
        <authorList>
            <person name="Ellegaard K.M."/>
            <person name="Tamarit D."/>
            <person name="Javelind E."/>
            <person name="Olofsson T."/>
            <person name="Andersson S.G."/>
            <person name="Vasquez A."/>
        </authorList>
    </citation>
    <scope>NUCLEOTIDE SEQUENCE [LARGE SCALE GENOMIC DNA]</scope>
    <source>
        <strain evidence="10 11">Biut2</strain>
    </source>
</reference>
<dbReference type="GO" id="GO:0045151">
    <property type="term" value="P:acetoin biosynthetic process"/>
    <property type="evidence" value="ECO:0007669"/>
    <property type="project" value="UniProtKB-UniRule"/>
</dbReference>
<name>A0A0F4LA86_9LACO</name>
<dbReference type="NCBIfam" id="TIGR01252">
    <property type="entry name" value="acetolac_decarb"/>
    <property type="match status" value="1"/>
</dbReference>
<evidence type="ECO:0000256" key="2">
    <source>
        <dbReference type="ARBA" id="ARBA00005170"/>
    </source>
</evidence>
<dbReference type="PANTHER" id="PTHR35524">
    <property type="entry name" value="ALPHA-ACETOLACTATE DECARBOXYLASE"/>
    <property type="match status" value="1"/>
</dbReference>
<comment type="caution">
    <text evidence="10">The sequence shown here is derived from an EMBL/GenBank/DDBJ whole genome shotgun (WGS) entry which is preliminary data.</text>
</comment>
<dbReference type="STRING" id="1218493.JF76_14960"/>
<dbReference type="HOGENOM" id="CLU_072561_0_0_9"/>
<evidence type="ECO:0000256" key="1">
    <source>
        <dbReference type="ARBA" id="ARBA00001784"/>
    </source>
</evidence>
<dbReference type="OrthoDB" id="8612680at2"/>
<dbReference type="InterPro" id="IPR005128">
    <property type="entry name" value="Acetolactate_a_deCO2ase"/>
</dbReference>